<dbReference type="AlphaFoldDB" id="A0A369B4F0"/>
<comment type="caution">
    <text evidence="1">The sequence shown here is derived from an EMBL/GenBank/DDBJ whole genome shotgun (WGS) entry which is preliminary data.</text>
</comment>
<accession>A0A369B4F0</accession>
<reference evidence="1 2" key="1">
    <citation type="submission" date="2018-07" db="EMBL/GenBank/DDBJ databases">
        <title>Genomic Encyclopedia of Type Strains, Phase IV (KMG-IV): sequencing the most valuable type-strain genomes for metagenomic binning, comparative biology and taxonomic classification.</title>
        <authorList>
            <person name="Goeker M."/>
        </authorList>
    </citation>
    <scope>NUCLEOTIDE SEQUENCE [LARGE SCALE GENOMIC DNA]</scope>
    <source>
        <strain evidence="1 2">DSM 27016</strain>
    </source>
</reference>
<organism evidence="1 2">
    <name type="scientific">Anaerobacterium chartisolvens</name>
    <dbReference type="NCBI Taxonomy" id="1297424"/>
    <lineage>
        <taxon>Bacteria</taxon>
        <taxon>Bacillati</taxon>
        <taxon>Bacillota</taxon>
        <taxon>Clostridia</taxon>
        <taxon>Eubacteriales</taxon>
        <taxon>Oscillospiraceae</taxon>
        <taxon>Anaerobacterium</taxon>
    </lineage>
</organism>
<evidence type="ECO:0000313" key="2">
    <source>
        <dbReference type="Proteomes" id="UP000253034"/>
    </source>
</evidence>
<dbReference type="EMBL" id="QPJT01000013">
    <property type="protein sequence ID" value="RCX15427.1"/>
    <property type="molecule type" value="Genomic_DNA"/>
</dbReference>
<dbReference type="RefSeq" id="WP_278278810.1">
    <property type="nucleotide sequence ID" value="NZ_QPJT01000013.1"/>
</dbReference>
<name>A0A369B4F0_9FIRM</name>
<proteinExistence type="predicted"/>
<sequence>MRGRQKSGGDVLIIKKYSGRIRKDRLLYKLIRLLAANIDPGGE</sequence>
<keyword evidence="2" id="KW-1185">Reference proteome</keyword>
<dbReference type="Proteomes" id="UP000253034">
    <property type="component" value="Unassembled WGS sequence"/>
</dbReference>
<gene>
    <name evidence="1" type="ORF">DFR58_1137</name>
</gene>
<protein>
    <submittedName>
        <fullName evidence="1">Uncharacterized protein</fullName>
    </submittedName>
</protein>
<evidence type="ECO:0000313" key="1">
    <source>
        <dbReference type="EMBL" id="RCX15427.1"/>
    </source>
</evidence>